<feature type="transmembrane region" description="Helical" evidence="5">
    <location>
        <begin position="169"/>
        <end position="192"/>
    </location>
</feature>
<dbReference type="InterPro" id="IPR019424">
    <property type="entry name" value="7TM_GPCR_Srsx"/>
</dbReference>
<feature type="transmembrane region" description="Helical" evidence="5">
    <location>
        <begin position="126"/>
        <end position="149"/>
    </location>
</feature>
<evidence type="ECO:0000256" key="2">
    <source>
        <dbReference type="ARBA" id="ARBA00022692"/>
    </source>
</evidence>
<feature type="transmembrane region" description="Helical" evidence="5">
    <location>
        <begin position="15"/>
        <end position="35"/>
    </location>
</feature>
<evidence type="ECO:0000313" key="8">
    <source>
        <dbReference type="Proteomes" id="UP001328107"/>
    </source>
</evidence>
<comment type="caution">
    <text evidence="7">The sequence shown here is derived from an EMBL/GenBank/DDBJ whole genome shotgun (WGS) entry which is preliminary data.</text>
</comment>
<accession>A0AAN5D4P7</accession>
<keyword evidence="4 5" id="KW-0472">Membrane</keyword>
<dbReference type="InterPro" id="IPR000276">
    <property type="entry name" value="GPCR_Rhodpsn"/>
</dbReference>
<protein>
    <recommendedName>
        <fullName evidence="6">G-protein coupled receptors family 1 profile domain-containing protein</fullName>
    </recommendedName>
</protein>
<dbReference type="CDD" id="cd00637">
    <property type="entry name" value="7tm_classA_rhodopsin-like"/>
    <property type="match status" value="1"/>
</dbReference>
<dbReference type="EMBL" id="BTRK01000006">
    <property type="protein sequence ID" value="GMR56568.1"/>
    <property type="molecule type" value="Genomic_DNA"/>
</dbReference>
<keyword evidence="8" id="KW-1185">Reference proteome</keyword>
<dbReference type="GO" id="GO:0004930">
    <property type="term" value="F:G protein-coupled receptor activity"/>
    <property type="evidence" value="ECO:0007669"/>
    <property type="project" value="InterPro"/>
</dbReference>
<dbReference type="Pfam" id="PF10320">
    <property type="entry name" value="7TM_GPCR_Srsx"/>
    <property type="match status" value="1"/>
</dbReference>
<feature type="transmembrane region" description="Helical" evidence="5">
    <location>
        <begin position="204"/>
        <end position="221"/>
    </location>
</feature>
<sequence length="286" mass="32391">MEGIDRFHWNLARSFQGVSSVFAFIGIISNAFIFLTTIRTRSLRATYNILIAVCALADVFHLFGTLVQLPFLMDYFIELDSAICAALMFLPEMGIGIGCTCILCVGLDRMLSVLYSLRYRSLNGSYYHFFLGSLITLYCAYLCVLMVVFYGNRPLYCEIMAPFGAGTSWFVIANLTVNVISSIVYFFIWIGLQSHADSKAMKRIIKSLLIIVCVDVSGWLLTPGLIALSQRLDIDPQQKFAMIYFSIIFINLALSVKLPIYYFTRLDIMFRNLMNAIFSALNIELQ</sequence>
<evidence type="ECO:0000256" key="3">
    <source>
        <dbReference type="ARBA" id="ARBA00022989"/>
    </source>
</evidence>
<gene>
    <name evidence="7" type="ORF">PMAYCL1PPCAC_26763</name>
</gene>
<keyword evidence="2 5" id="KW-0812">Transmembrane</keyword>
<evidence type="ECO:0000313" key="7">
    <source>
        <dbReference type="EMBL" id="GMR56568.1"/>
    </source>
</evidence>
<dbReference type="InterPro" id="IPR047130">
    <property type="entry name" value="7TM_GPCR_Srsx_nematod"/>
</dbReference>
<organism evidence="7 8">
    <name type="scientific">Pristionchus mayeri</name>
    <dbReference type="NCBI Taxonomy" id="1317129"/>
    <lineage>
        <taxon>Eukaryota</taxon>
        <taxon>Metazoa</taxon>
        <taxon>Ecdysozoa</taxon>
        <taxon>Nematoda</taxon>
        <taxon>Chromadorea</taxon>
        <taxon>Rhabditida</taxon>
        <taxon>Rhabditina</taxon>
        <taxon>Diplogasteromorpha</taxon>
        <taxon>Diplogasteroidea</taxon>
        <taxon>Neodiplogasteridae</taxon>
        <taxon>Pristionchus</taxon>
    </lineage>
</organism>
<feature type="transmembrane region" description="Helical" evidence="5">
    <location>
        <begin position="241"/>
        <end position="264"/>
    </location>
</feature>
<evidence type="ECO:0000259" key="6">
    <source>
        <dbReference type="PROSITE" id="PS50262"/>
    </source>
</evidence>
<comment type="subcellular location">
    <subcellularLocation>
        <location evidence="1">Membrane</location>
    </subcellularLocation>
</comment>
<feature type="domain" description="G-protein coupled receptors family 1 profile" evidence="6">
    <location>
        <begin position="29"/>
        <end position="262"/>
    </location>
</feature>
<keyword evidence="3 5" id="KW-1133">Transmembrane helix</keyword>
<name>A0AAN5D4P7_9BILA</name>
<dbReference type="PANTHER" id="PTHR23360">
    <property type="entry name" value="G-PROTEIN COUPLED RECEPTORS FAMILY 1 PROFILE DOMAIN-CONTAINING PROTEIN-RELATED"/>
    <property type="match status" value="1"/>
</dbReference>
<dbReference type="AlphaFoldDB" id="A0AAN5D4P7"/>
<dbReference type="SMART" id="SM01381">
    <property type="entry name" value="7TM_GPCR_Srsx"/>
    <property type="match status" value="1"/>
</dbReference>
<dbReference type="PANTHER" id="PTHR23360:SF5">
    <property type="entry name" value="G-PROTEIN COUPLED RECEPTORS FAMILY 1 PROFILE DOMAIN-CONTAINING PROTEIN"/>
    <property type="match status" value="1"/>
</dbReference>
<dbReference type="PROSITE" id="PS50262">
    <property type="entry name" value="G_PROTEIN_RECEP_F1_2"/>
    <property type="match status" value="1"/>
</dbReference>
<feature type="transmembrane region" description="Helical" evidence="5">
    <location>
        <begin position="79"/>
        <end position="105"/>
    </location>
</feature>
<proteinExistence type="predicted"/>
<dbReference type="Proteomes" id="UP001328107">
    <property type="component" value="Unassembled WGS sequence"/>
</dbReference>
<dbReference type="SUPFAM" id="SSF81321">
    <property type="entry name" value="Family A G protein-coupled receptor-like"/>
    <property type="match status" value="1"/>
</dbReference>
<evidence type="ECO:0000256" key="4">
    <source>
        <dbReference type="ARBA" id="ARBA00023136"/>
    </source>
</evidence>
<reference evidence="8" key="1">
    <citation type="submission" date="2022-10" db="EMBL/GenBank/DDBJ databases">
        <title>Genome assembly of Pristionchus species.</title>
        <authorList>
            <person name="Yoshida K."/>
            <person name="Sommer R.J."/>
        </authorList>
    </citation>
    <scope>NUCLEOTIDE SEQUENCE [LARGE SCALE GENOMIC DNA]</scope>
    <source>
        <strain evidence="8">RS5460</strain>
    </source>
</reference>
<evidence type="ECO:0000256" key="5">
    <source>
        <dbReference type="SAM" id="Phobius"/>
    </source>
</evidence>
<feature type="transmembrane region" description="Helical" evidence="5">
    <location>
        <begin position="47"/>
        <end position="67"/>
    </location>
</feature>
<evidence type="ECO:0000256" key="1">
    <source>
        <dbReference type="ARBA" id="ARBA00004370"/>
    </source>
</evidence>
<dbReference type="GO" id="GO:0016020">
    <property type="term" value="C:membrane"/>
    <property type="evidence" value="ECO:0007669"/>
    <property type="project" value="UniProtKB-SubCell"/>
</dbReference>
<dbReference type="InterPro" id="IPR017452">
    <property type="entry name" value="GPCR_Rhodpsn_7TM"/>
</dbReference>
<dbReference type="Gene3D" id="1.20.1070.10">
    <property type="entry name" value="Rhodopsin 7-helix transmembrane proteins"/>
    <property type="match status" value="1"/>
</dbReference>